<dbReference type="Proteomes" id="UP000721844">
    <property type="component" value="Unassembled WGS sequence"/>
</dbReference>
<name>A0A964E303_9PROT</name>
<sequence>MMLKEYRVREFRSIWDTGPIKVDDQTTCFVGKNEAGKTTVLTALYRTNPIRPSEAVFDETYDYPKREVEDYRYSVESREREKAVVVSCTYELEQDDFDAISNVFGPKAFIGPTFTRDCYYGKNNSMGYLTCDDAAARKHLADNAALNDDLKTKLLEATDWRAFAAALNGAEVTEAVTALKALVTKAVKSDTVRSYIYHDLIWPRVPKFLYFDEYYQMEGQANLNALISREDNDQLLNSDYPLIGLINLARLDHRKLVATNNTVELKNKLQGAGNHLTQRIIKYWSQNRHIQMRFDVRDAKAGDPAGMQQGVNVWGEVYDSVHWATTPLSHRSRGFVWFFSFLAWYEDVKRKKQNVILLLDEPGLSLHGRAQADLLRYFDSELSGHQLLYTTHSPFMIDPTKFERVRIVQDLGIDAPDALPKAEDGTKVLANVFDATDDSLFPLQGALGYEIQQTLFIGPNALIVEGVADMLYLRAVAAQLAREGREGLSEDWVITPVGGSGKVPTFVALLGSQKGINVATLLDIQNSDKQLIEDLYKKNLLTKKQVSTYADFTGTAEADVEDMFERSFYIELVNNEYGKQLASKITPVNLNQNVPRTLRAIDAWLADNPMKSGSFGHYRPARYFTEQLGTLWPKVSDETRNRFEAAFKHLNGLLRK</sequence>
<evidence type="ECO:0000313" key="3">
    <source>
        <dbReference type="Proteomes" id="UP000721844"/>
    </source>
</evidence>
<feature type="domain" description="Endonuclease GajA/Old nuclease/RecF-like AAA" evidence="1">
    <location>
        <begin position="309"/>
        <end position="397"/>
    </location>
</feature>
<dbReference type="EMBL" id="JAESVA010000002">
    <property type="protein sequence ID" value="MCB8879767.1"/>
    <property type="molecule type" value="Genomic_DNA"/>
</dbReference>
<dbReference type="PANTHER" id="PTHR43581">
    <property type="entry name" value="ATP/GTP PHOSPHATASE"/>
    <property type="match status" value="1"/>
</dbReference>
<proteinExistence type="predicted"/>
<dbReference type="RefSeq" id="WP_227306387.1">
    <property type="nucleotide sequence ID" value="NZ_JAESVA010000002.1"/>
</dbReference>
<reference evidence="2 3" key="1">
    <citation type="journal article" date="2021" name="Microorganisms">
        <title>Acidisoma silvae sp. nov. and Acidisomacellulosilytica sp. nov., Two Acidophilic Bacteria Isolated from Decaying Wood, Hydrolyzing Cellulose and Producing Poly-3-hydroxybutyrate.</title>
        <authorList>
            <person name="Mieszkin S."/>
            <person name="Pouder E."/>
            <person name="Uroz S."/>
            <person name="Simon-Colin C."/>
            <person name="Alain K."/>
        </authorList>
    </citation>
    <scope>NUCLEOTIDE SEQUENCE [LARGE SCALE GENOMIC DNA]</scope>
    <source>
        <strain evidence="2 3">HW T5.17</strain>
    </source>
</reference>
<dbReference type="SUPFAM" id="SSF52540">
    <property type="entry name" value="P-loop containing nucleoside triphosphate hydrolases"/>
    <property type="match status" value="1"/>
</dbReference>
<gene>
    <name evidence="2" type="ORF">ACELLULO517_05940</name>
</gene>
<evidence type="ECO:0000259" key="1">
    <source>
        <dbReference type="Pfam" id="PF13175"/>
    </source>
</evidence>
<comment type="caution">
    <text evidence="2">The sequence shown here is derived from an EMBL/GenBank/DDBJ whole genome shotgun (WGS) entry which is preliminary data.</text>
</comment>
<dbReference type="Pfam" id="PF13175">
    <property type="entry name" value="AAA_15"/>
    <property type="match status" value="2"/>
</dbReference>
<accession>A0A964E303</accession>
<feature type="domain" description="Endonuclease GajA/Old nuclease/RecF-like AAA" evidence="1">
    <location>
        <begin position="1"/>
        <end position="46"/>
    </location>
</feature>
<dbReference type="Gene3D" id="3.40.50.300">
    <property type="entry name" value="P-loop containing nucleotide triphosphate hydrolases"/>
    <property type="match status" value="2"/>
</dbReference>
<keyword evidence="3" id="KW-1185">Reference proteome</keyword>
<dbReference type="InterPro" id="IPR041685">
    <property type="entry name" value="AAA_GajA/Old/RecF-like"/>
</dbReference>
<dbReference type="InterPro" id="IPR051396">
    <property type="entry name" value="Bact_Antivir_Def_Nuclease"/>
</dbReference>
<dbReference type="InterPro" id="IPR027417">
    <property type="entry name" value="P-loop_NTPase"/>
</dbReference>
<protein>
    <submittedName>
        <fullName evidence="2">AAA family ATPase</fullName>
    </submittedName>
</protein>
<dbReference type="PANTHER" id="PTHR43581:SF3">
    <property type="entry name" value="AAA+ ATPASE DOMAIN-CONTAINING PROTEIN"/>
    <property type="match status" value="1"/>
</dbReference>
<organism evidence="2 3">
    <name type="scientific">Acidisoma cellulosilyticum</name>
    <dbReference type="NCBI Taxonomy" id="2802395"/>
    <lineage>
        <taxon>Bacteria</taxon>
        <taxon>Pseudomonadati</taxon>
        <taxon>Pseudomonadota</taxon>
        <taxon>Alphaproteobacteria</taxon>
        <taxon>Acetobacterales</taxon>
        <taxon>Acidocellaceae</taxon>
        <taxon>Acidisoma</taxon>
    </lineage>
</organism>
<evidence type="ECO:0000313" key="2">
    <source>
        <dbReference type="EMBL" id="MCB8879767.1"/>
    </source>
</evidence>
<dbReference type="AlphaFoldDB" id="A0A964E303"/>